<sequence>MKIEEKARFFELRKKLMKGEITQVEAVELKALLEKMKKEATKPFEKQFLRITELALNEIL</sequence>
<evidence type="ECO:0000313" key="2">
    <source>
        <dbReference type="Proteomes" id="UP000066042"/>
    </source>
</evidence>
<gene>
    <name evidence="1" type="ORF">TBCH5v1_2590</name>
</gene>
<evidence type="ECO:0000313" key="1">
    <source>
        <dbReference type="EMBL" id="ALM76479.1"/>
    </source>
</evidence>
<dbReference type="RefSeq" id="WP_056934855.1">
    <property type="nucleotide sequence ID" value="NZ_CP013050.1"/>
</dbReference>
<dbReference type="STRING" id="55802.TBCH5v1_2590"/>
<dbReference type="AlphaFoldDB" id="A0A0S1XF94"/>
<reference evidence="1 2" key="1">
    <citation type="journal article" date="2016" name="Genome Announc.">
        <title>Complete genome sequence of the hyperthermophilic and piezophilic archaeon Thermococcus barophilus Ch5, capable of growth at the expense of hydrogenogenesis from carbon monoxide and formate.</title>
        <authorList>
            <person name="Oger P."/>
            <person name="Sokolova T.G."/>
            <person name="Kozhevnikova D.A."/>
            <person name="Taranov E.A."/>
            <person name="Vannier P."/>
            <person name="Lee H.S."/>
            <person name="Kwon K.K."/>
            <person name="Kang S.G."/>
            <person name="Lee J.H."/>
            <person name="Bonch-Osmolovskaya E.A."/>
            <person name="Lebedinsky A.V."/>
        </authorList>
    </citation>
    <scope>NUCLEOTIDE SEQUENCE [LARGE SCALE GENOMIC DNA]</scope>
    <source>
        <strain evidence="2">Ch5</strain>
    </source>
</reference>
<accession>A0A0S1XF94</accession>
<organism evidence="1 2">
    <name type="scientific">Thermococcus barophilus</name>
    <dbReference type="NCBI Taxonomy" id="55802"/>
    <lineage>
        <taxon>Archaea</taxon>
        <taxon>Methanobacteriati</taxon>
        <taxon>Methanobacteriota</taxon>
        <taxon>Thermococci</taxon>
        <taxon>Thermococcales</taxon>
        <taxon>Thermococcaceae</taxon>
        <taxon>Thermococcus</taxon>
    </lineage>
</organism>
<dbReference type="PATRIC" id="fig|55802.8.peg.2577"/>
<name>A0A0S1XF94_THEBA</name>
<dbReference type="Proteomes" id="UP000066042">
    <property type="component" value="Chromosome"/>
</dbReference>
<proteinExistence type="predicted"/>
<dbReference type="EMBL" id="CP013050">
    <property type="protein sequence ID" value="ALM76479.1"/>
    <property type="molecule type" value="Genomic_DNA"/>
</dbReference>
<protein>
    <submittedName>
        <fullName evidence="1">Uncharacterized protein</fullName>
    </submittedName>
</protein>
<dbReference type="GeneID" id="26137796"/>